<protein>
    <submittedName>
        <fullName evidence="2">Uncharacterized protein</fullName>
    </submittedName>
</protein>
<evidence type="ECO:0000256" key="1">
    <source>
        <dbReference type="SAM" id="SignalP"/>
    </source>
</evidence>
<dbReference type="AlphaFoldDB" id="A0A5C7BJL7"/>
<feature type="signal peptide" evidence="1">
    <location>
        <begin position="1"/>
        <end position="23"/>
    </location>
</feature>
<dbReference type="PROSITE" id="PS51257">
    <property type="entry name" value="PROKAR_LIPOPROTEIN"/>
    <property type="match status" value="1"/>
</dbReference>
<dbReference type="EMBL" id="VOSB01000001">
    <property type="protein sequence ID" value="TXE20322.1"/>
    <property type="molecule type" value="Genomic_DNA"/>
</dbReference>
<dbReference type="OrthoDB" id="1452738at2"/>
<dbReference type="STRING" id="1123037.GCA_000425305_00651"/>
<accession>A0A5C7BJL7</accession>
<evidence type="ECO:0000313" key="2">
    <source>
        <dbReference type="EMBL" id="TXE20322.1"/>
    </source>
</evidence>
<reference evidence="2 3" key="1">
    <citation type="submission" date="2019-08" db="EMBL/GenBank/DDBJ databases">
        <title>Genome of Psychroserpens burtonensis ACAM 167.</title>
        <authorList>
            <person name="Bowman J.P."/>
        </authorList>
    </citation>
    <scope>NUCLEOTIDE SEQUENCE [LARGE SCALE GENOMIC DNA]</scope>
    <source>
        <strain evidence="2 3">ACAM 167</strain>
    </source>
</reference>
<sequence>MKNLKLVVLIALALNLVTVSCSSDDDNNVTPSDNVMTIEGEQISIETAVLVGYGENDNGSFDWDVSLLSEGFVITISEPENTTGNGSSIFLELSTNSASGLVPGTYTFANESSAFKLVSAQASTNLNAETGDGNYFIATSGTVTITGTGTNQVIKVNLVGENGNNITASYSGLLQTV</sequence>
<feature type="chain" id="PRO_5022951389" evidence="1">
    <location>
        <begin position="24"/>
        <end position="177"/>
    </location>
</feature>
<dbReference type="Proteomes" id="UP000321938">
    <property type="component" value="Unassembled WGS sequence"/>
</dbReference>
<comment type="caution">
    <text evidence="2">The sequence shown here is derived from an EMBL/GenBank/DDBJ whole genome shotgun (WGS) entry which is preliminary data.</text>
</comment>
<evidence type="ECO:0000313" key="3">
    <source>
        <dbReference type="Proteomes" id="UP000321938"/>
    </source>
</evidence>
<dbReference type="RefSeq" id="WP_028870899.1">
    <property type="nucleotide sequence ID" value="NZ_VOSB01000001.1"/>
</dbReference>
<keyword evidence="1" id="KW-0732">Signal</keyword>
<proteinExistence type="predicted"/>
<name>A0A5C7BJL7_9FLAO</name>
<keyword evidence="3" id="KW-1185">Reference proteome</keyword>
<gene>
    <name evidence="2" type="ORF">ES692_00600</name>
</gene>
<organism evidence="2 3">
    <name type="scientific">Psychroserpens burtonensis</name>
    <dbReference type="NCBI Taxonomy" id="49278"/>
    <lineage>
        <taxon>Bacteria</taxon>
        <taxon>Pseudomonadati</taxon>
        <taxon>Bacteroidota</taxon>
        <taxon>Flavobacteriia</taxon>
        <taxon>Flavobacteriales</taxon>
        <taxon>Flavobacteriaceae</taxon>
        <taxon>Psychroserpens</taxon>
    </lineage>
</organism>